<evidence type="ECO:0000259" key="3">
    <source>
        <dbReference type="Pfam" id="PF03713"/>
    </source>
</evidence>
<accession>A0ABU1BTK7</accession>
<feature type="domain" description="DUF305" evidence="3">
    <location>
        <begin position="92"/>
        <end position="207"/>
    </location>
</feature>
<dbReference type="RefSeq" id="WP_338438188.1">
    <property type="nucleotide sequence ID" value="NZ_JAUYVH010000017.1"/>
</dbReference>
<evidence type="ECO:0000256" key="2">
    <source>
        <dbReference type="SAM" id="SignalP"/>
    </source>
</evidence>
<dbReference type="PANTHER" id="PTHR36933">
    <property type="entry name" value="SLL0788 PROTEIN"/>
    <property type="match status" value="1"/>
</dbReference>
<keyword evidence="2" id="KW-0732">Signal</keyword>
<feature type="region of interest" description="Disordered" evidence="1">
    <location>
        <begin position="219"/>
        <end position="241"/>
    </location>
</feature>
<feature type="compositionally biased region" description="Polar residues" evidence="1">
    <location>
        <begin position="78"/>
        <end position="93"/>
    </location>
</feature>
<feature type="region of interest" description="Disordered" evidence="1">
    <location>
        <begin position="74"/>
        <end position="94"/>
    </location>
</feature>
<sequence length="241" mass="26902">MVNGRSLSVRVLSVATIFSAYALSAMPAQADAPGRGRTAQFEREYLTFIINHHFSALRMTELAAGTDAQRDAAINHPQEGTSPTPNYSSTPAKASSDELKSMARMANRMQREEINKAQRFLHDWYGVTYTPQLTQEGQQMIQALTQAPAGNQFDRTFLQTFSNHHYSALLPSLDCQVKSDLNHDELKHYCEGIVNAQTREINDMRNQLCKRFNLCDFQPSSGSSATQSSNRYGNAAGRRFG</sequence>
<dbReference type="InterPro" id="IPR012347">
    <property type="entry name" value="Ferritin-like"/>
</dbReference>
<organism evidence="4 5">
    <name type="scientific">Keguizhuia sedimenti</name>
    <dbReference type="NCBI Taxonomy" id="3064264"/>
    <lineage>
        <taxon>Bacteria</taxon>
        <taxon>Pseudomonadati</taxon>
        <taxon>Pseudomonadota</taxon>
        <taxon>Betaproteobacteria</taxon>
        <taxon>Burkholderiales</taxon>
        <taxon>Oxalobacteraceae</taxon>
        <taxon>Keguizhuia</taxon>
    </lineage>
</organism>
<protein>
    <submittedName>
        <fullName evidence="4">DUF305 domain-containing protein</fullName>
    </submittedName>
</protein>
<dbReference type="EMBL" id="JAUYVH010000017">
    <property type="protein sequence ID" value="MDQ9172179.1"/>
    <property type="molecule type" value="Genomic_DNA"/>
</dbReference>
<reference evidence="4 5" key="1">
    <citation type="submission" date="2023-08" db="EMBL/GenBank/DDBJ databases">
        <title>Oxalobacteraceae gen .nov., isolated from river sludge outside the plant.</title>
        <authorList>
            <person name="Zhao S.Y."/>
        </authorList>
    </citation>
    <scope>NUCLEOTIDE SEQUENCE [LARGE SCALE GENOMIC DNA]</scope>
    <source>
        <strain evidence="4 5">R-40</strain>
    </source>
</reference>
<evidence type="ECO:0000313" key="5">
    <source>
        <dbReference type="Proteomes" id="UP001225596"/>
    </source>
</evidence>
<keyword evidence="5" id="KW-1185">Reference proteome</keyword>
<dbReference type="InterPro" id="IPR005183">
    <property type="entry name" value="DUF305_CopM-like"/>
</dbReference>
<gene>
    <name evidence="4" type="ORF">Q8A64_17345</name>
</gene>
<feature type="signal peptide" evidence="2">
    <location>
        <begin position="1"/>
        <end position="30"/>
    </location>
</feature>
<dbReference type="PANTHER" id="PTHR36933:SF1">
    <property type="entry name" value="SLL0788 PROTEIN"/>
    <property type="match status" value="1"/>
</dbReference>
<dbReference type="Proteomes" id="UP001225596">
    <property type="component" value="Unassembled WGS sequence"/>
</dbReference>
<dbReference type="Pfam" id="PF03713">
    <property type="entry name" value="DUF305"/>
    <property type="match status" value="1"/>
</dbReference>
<proteinExistence type="predicted"/>
<name>A0ABU1BTK7_9BURK</name>
<comment type="caution">
    <text evidence="4">The sequence shown here is derived from an EMBL/GenBank/DDBJ whole genome shotgun (WGS) entry which is preliminary data.</text>
</comment>
<feature type="compositionally biased region" description="Low complexity" evidence="1">
    <location>
        <begin position="220"/>
        <end position="229"/>
    </location>
</feature>
<evidence type="ECO:0000256" key="1">
    <source>
        <dbReference type="SAM" id="MobiDB-lite"/>
    </source>
</evidence>
<evidence type="ECO:0000313" key="4">
    <source>
        <dbReference type="EMBL" id="MDQ9172179.1"/>
    </source>
</evidence>
<feature type="chain" id="PRO_5047021827" evidence="2">
    <location>
        <begin position="31"/>
        <end position="241"/>
    </location>
</feature>
<dbReference type="Gene3D" id="1.20.1260.10">
    <property type="match status" value="1"/>
</dbReference>